<evidence type="ECO:0000256" key="1">
    <source>
        <dbReference type="ARBA" id="ARBA00022448"/>
    </source>
</evidence>
<name>A0ABQ1KB95_9RHOB</name>
<proteinExistence type="predicted"/>
<dbReference type="PANTHER" id="PTHR42781">
    <property type="entry name" value="SPERMIDINE/PUTRESCINE IMPORT ATP-BINDING PROTEIN POTA"/>
    <property type="match status" value="1"/>
</dbReference>
<dbReference type="InterPro" id="IPR013611">
    <property type="entry name" value="Transp-assoc_OB_typ2"/>
</dbReference>
<sequence length="344" mass="36282">MSITLTDLRKSFSGKPAVNGIDIDIAPGEFFAIVGASGCGKSTLLRLIAGLEVADAGEIALGGKQVSGPGLHLPSEARGVGFVFQSYALWPHLDVRGNVAFPLEAAGLRAVEAARRAERHLTTVALEHYASRKPAELSGGQRQRVALARCLAQDAGIILMDEPLANLDPHLRATMEEELVAFHRAAAATTVYITHDQREAMAVADRMAVMAAGRFLQVGAPDEVYARPASAEVARFIGEGVVHPVTVTDGVVSLAGQPVPVQGEGGADGPRLALFRPKDLVVTAHGEGGALTGRVTAVLYRGGYWEAKLAVDGLTEPFLLHLPRRAQVGDELALCVSDGWLLPE</sequence>
<dbReference type="InterPro" id="IPR003593">
    <property type="entry name" value="AAA+_ATPase"/>
</dbReference>
<dbReference type="SMART" id="SM00382">
    <property type="entry name" value="AAA"/>
    <property type="match status" value="1"/>
</dbReference>
<dbReference type="SUPFAM" id="SSF50331">
    <property type="entry name" value="MOP-like"/>
    <property type="match status" value="1"/>
</dbReference>
<gene>
    <name evidence="5" type="ORF">GCM10011363_07710</name>
</gene>
<keyword evidence="2" id="KW-0547">Nucleotide-binding</keyword>
<dbReference type="Gene3D" id="3.40.50.300">
    <property type="entry name" value="P-loop containing nucleotide triphosphate hydrolases"/>
    <property type="match status" value="1"/>
</dbReference>
<evidence type="ECO:0000256" key="2">
    <source>
        <dbReference type="ARBA" id="ARBA00022741"/>
    </source>
</evidence>
<evidence type="ECO:0000259" key="4">
    <source>
        <dbReference type="PROSITE" id="PS50893"/>
    </source>
</evidence>
<dbReference type="InterPro" id="IPR050093">
    <property type="entry name" value="ABC_SmlMolc_Importer"/>
</dbReference>
<dbReference type="Pfam" id="PF08402">
    <property type="entry name" value="TOBE_2"/>
    <property type="match status" value="1"/>
</dbReference>
<dbReference type="EMBL" id="BMFC01000001">
    <property type="protein sequence ID" value="GGB93534.1"/>
    <property type="molecule type" value="Genomic_DNA"/>
</dbReference>
<dbReference type="PROSITE" id="PS00211">
    <property type="entry name" value="ABC_TRANSPORTER_1"/>
    <property type="match status" value="1"/>
</dbReference>
<dbReference type="RefSeq" id="WP_188480619.1">
    <property type="nucleotide sequence ID" value="NZ_BMFC01000001.1"/>
</dbReference>
<keyword evidence="1" id="KW-0813">Transport</keyword>
<evidence type="ECO:0000313" key="5">
    <source>
        <dbReference type="EMBL" id="GGB93534.1"/>
    </source>
</evidence>
<reference evidence="6" key="1">
    <citation type="journal article" date="2019" name="Int. J. Syst. Evol. Microbiol.">
        <title>The Global Catalogue of Microorganisms (GCM) 10K type strain sequencing project: providing services to taxonomists for standard genome sequencing and annotation.</title>
        <authorList>
            <consortium name="The Broad Institute Genomics Platform"/>
            <consortium name="The Broad Institute Genome Sequencing Center for Infectious Disease"/>
            <person name="Wu L."/>
            <person name="Ma J."/>
        </authorList>
    </citation>
    <scope>NUCLEOTIDE SEQUENCE [LARGE SCALE GENOMIC DNA]</scope>
    <source>
        <strain evidence="6">CGMCC 1.12478</strain>
    </source>
</reference>
<dbReference type="Proteomes" id="UP000645462">
    <property type="component" value="Unassembled WGS sequence"/>
</dbReference>
<comment type="caution">
    <text evidence="5">The sequence shown here is derived from an EMBL/GenBank/DDBJ whole genome shotgun (WGS) entry which is preliminary data.</text>
</comment>
<dbReference type="PROSITE" id="PS50893">
    <property type="entry name" value="ABC_TRANSPORTER_2"/>
    <property type="match status" value="1"/>
</dbReference>
<dbReference type="InterPro" id="IPR003439">
    <property type="entry name" value="ABC_transporter-like_ATP-bd"/>
</dbReference>
<accession>A0ABQ1KB95</accession>
<dbReference type="InterPro" id="IPR017871">
    <property type="entry name" value="ABC_transporter-like_CS"/>
</dbReference>
<feature type="domain" description="ABC transporter" evidence="4">
    <location>
        <begin position="3"/>
        <end position="237"/>
    </location>
</feature>
<organism evidence="5 6">
    <name type="scientific">Marivita lacus</name>
    <dbReference type="NCBI Taxonomy" id="1323742"/>
    <lineage>
        <taxon>Bacteria</taxon>
        <taxon>Pseudomonadati</taxon>
        <taxon>Pseudomonadota</taxon>
        <taxon>Alphaproteobacteria</taxon>
        <taxon>Rhodobacterales</taxon>
        <taxon>Roseobacteraceae</taxon>
        <taxon>Marivita</taxon>
    </lineage>
</organism>
<dbReference type="Pfam" id="PF00005">
    <property type="entry name" value="ABC_tran"/>
    <property type="match status" value="1"/>
</dbReference>
<dbReference type="InterPro" id="IPR008995">
    <property type="entry name" value="Mo/tungstate-bd_C_term_dom"/>
</dbReference>
<dbReference type="InterPro" id="IPR027417">
    <property type="entry name" value="P-loop_NTPase"/>
</dbReference>
<evidence type="ECO:0000256" key="3">
    <source>
        <dbReference type="ARBA" id="ARBA00022840"/>
    </source>
</evidence>
<dbReference type="GO" id="GO:0005524">
    <property type="term" value="F:ATP binding"/>
    <property type="evidence" value="ECO:0007669"/>
    <property type="project" value="UniProtKB-KW"/>
</dbReference>
<protein>
    <submittedName>
        <fullName evidence="5">Spermidine/putrescine ABC transporter ATP-binding protein</fullName>
    </submittedName>
</protein>
<dbReference type="SUPFAM" id="SSF52540">
    <property type="entry name" value="P-loop containing nucleoside triphosphate hydrolases"/>
    <property type="match status" value="1"/>
</dbReference>
<keyword evidence="3 5" id="KW-0067">ATP-binding</keyword>
<evidence type="ECO:0000313" key="6">
    <source>
        <dbReference type="Proteomes" id="UP000645462"/>
    </source>
</evidence>
<dbReference type="PANTHER" id="PTHR42781:SF4">
    <property type="entry name" value="SPERMIDINE_PUTRESCINE IMPORT ATP-BINDING PROTEIN POTA"/>
    <property type="match status" value="1"/>
</dbReference>
<keyword evidence="6" id="KW-1185">Reference proteome</keyword>